<comment type="similarity">
    <text evidence="3 9">Belongs to the CobD/CbiB family.</text>
</comment>
<dbReference type="PANTHER" id="PTHR34308">
    <property type="entry name" value="COBALAMIN BIOSYNTHESIS PROTEIN CBIB"/>
    <property type="match status" value="1"/>
</dbReference>
<proteinExistence type="inferred from homology"/>
<keyword evidence="6 9" id="KW-0812">Transmembrane</keyword>
<dbReference type="NCBIfam" id="NF002276">
    <property type="entry name" value="PRK01209.1-4"/>
    <property type="match status" value="1"/>
</dbReference>
<evidence type="ECO:0000313" key="10">
    <source>
        <dbReference type="EMBL" id="MBB4925959.1"/>
    </source>
</evidence>
<evidence type="ECO:0000313" key="11">
    <source>
        <dbReference type="Proteomes" id="UP000540506"/>
    </source>
</evidence>
<keyword evidence="11" id="KW-1185">Reference proteome</keyword>
<dbReference type="HAMAP" id="MF_00024">
    <property type="entry name" value="CobD_CbiB"/>
    <property type="match status" value="1"/>
</dbReference>
<accession>A0A7W7R5Y6</accession>
<keyword evidence="10" id="KW-0436">Ligase</keyword>
<comment type="pathway">
    <text evidence="2 9">Cofactor biosynthesis; adenosylcobalamin biosynthesis.</text>
</comment>
<sequence>MAGVSHRTLPYALGALAGYAADARFGDPRRGHPVAAFGRAATRLERALWRDHRGAGALHTALCVGAVAVGAAGLERLVGRRGVGTAAVTAAATWTVLGGSSLTREARTIGAALSAGDLAAARGRLPHLCGRDPSALDEPQLARAVVESVAENTADAVVNALVWGAFAGAPGLLAFRAVNTLDAMVGHKSARYRRFGWAAARLDDVAGWPGARLTALLTVAAAEHRDTAWRVWRRDGGAHPSPNAGQAESAFAGALGVRLGGTLHYGTQVEHRPVLGAELRPVAVADIERACRLSRRVGLLALGTTVALRLAVLTRTRRGRI</sequence>
<evidence type="ECO:0000256" key="5">
    <source>
        <dbReference type="ARBA" id="ARBA00022573"/>
    </source>
</evidence>
<keyword evidence="4 9" id="KW-1003">Cell membrane</keyword>
<dbReference type="AlphaFoldDB" id="A0A7W7R5Y6"/>
<evidence type="ECO:0000256" key="2">
    <source>
        <dbReference type="ARBA" id="ARBA00004953"/>
    </source>
</evidence>
<dbReference type="UniPathway" id="UPA00148"/>
<evidence type="ECO:0000256" key="8">
    <source>
        <dbReference type="ARBA" id="ARBA00023136"/>
    </source>
</evidence>
<comment type="function">
    <text evidence="9">Converts cobyric acid to cobinamide by the addition of aminopropanol on the F carboxylic group.</text>
</comment>
<protein>
    <recommendedName>
        <fullName evidence="9">Cobalamin biosynthesis protein CobD</fullName>
    </recommendedName>
</protein>
<dbReference type="GO" id="GO:0015420">
    <property type="term" value="F:ABC-type vitamin B12 transporter activity"/>
    <property type="evidence" value="ECO:0007669"/>
    <property type="project" value="UniProtKB-UniRule"/>
</dbReference>
<evidence type="ECO:0000256" key="7">
    <source>
        <dbReference type="ARBA" id="ARBA00022989"/>
    </source>
</evidence>
<dbReference type="Proteomes" id="UP000540506">
    <property type="component" value="Unassembled WGS sequence"/>
</dbReference>
<gene>
    <name evidence="9" type="primary">cobD</name>
    <name evidence="10" type="ORF">FHR34_004952</name>
</gene>
<dbReference type="GO" id="GO:0009236">
    <property type="term" value="P:cobalamin biosynthetic process"/>
    <property type="evidence" value="ECO:0007669"/>
    <property type="project" value="UniProtKB-UniRule"/>
</dbReference>
<keyword evidence="8 9" id="KW-0472">Membrane</keyword>
<organism evidence="10 11">
    <name type="scientific">Kitasatospora kifunensis</name>
    <name type="common">Streptomyces kifunensis</name>
    <dbReference type="NCBI Taxonomy" id="58351"/>
    <lineage>
        <taxon>Bacteria</taxon>
        <taxon>Bacillati</taxon>
        <taxon>Actinomycetota</taxon>
        <taxon>Actinomycetes</taxon>
        <taxon>Kitasatosporales</taxon>
        <taxon>Streptomycetaceae</taxon>
        <taxon>Kitasatospora</taxon>
    </lineage>
</organism>
<dbReference type="GO" id="GO:0048472">
    <property type="term" value="F:threonine-phosphate decarboxylase activity"/>
    <property type="evidence" value="ECO:0007669"/>
    <property type="project" value="InterPro"/>
</dbReference>
<keyword evidence="5 9" id="KW-0169">Cobalamin biosynthesis</keyword>
<comment type="subcellular location">
    <subcellularLocation>
        <location evidence="1 9">Cell membrane</location>
        <topology evidence="1 9">Multi-pass membrane protein</topology>
    </subcellularLocation>
</comment>
<comment type="caution">
    <text evidence="10">The sequence shown here is derived from an EMBL/GenBank/DDBJ whole genome shotgun (WGS) entry which is preliminary data.</text>
</comment>
<dbReference type="EMBL" id="JACHJV010000001">
    <property type="protein sequence ID" value="MBB4925959.1"/>
    <property type="molecule type" value="Genomic_DNA"/>
</dbReference>
<dbReference type="InterPro" id="IPR004485">
    <property type="entry name" value="Cobalamin_biosynth_CobD/CbiB"/>
</dbReference>
<name>A0A7W7R5Y6_KITKI</name>
<reference evidence="10 11" key="1">
    <citation type="submission" date="2020-08" db="EMBL/GenBank/DDBJ databases">
        <title>Sequencing the genomes of 1000 actinobacteria strains.</title>
        <authorList>
            <person name="Klenk H.-P."/>
        </authorList>
    </citation>
    <scope>NUCLEOTIDE SEQUENCE [LARGE SCALE GENOMIC DNA]</scope>
    <source>
        <strain evidence="10 11">DSM 41654</strain>
    </source>
</reference>
<evidence type="ECO:0000256" key="9">
    <source>
        <dbReference type="HAMAP-Rule" id="MF_00024"/>
    </source>
</evidence>
<dbReference type="NCBIfam" id="TIGR00380">
    <property type="entry name" value="cobal_cbiB"/>
    <property type="match status" value="1"/>
</dbReference>
<evidence type="ECO:0000256" key="3">
    <source>
        <dbReference type="ARBA" id="ARBA00006263"/>
    </source>
</evidence>
<dbReference type="GO" id="GO:0016874">
    <property type="term" value="F:ligase activity"/>
    <property type="evidence" value="ECO:0007669"/>
    <property type="project" value="UniProtKB-KW"/>
</dbReference>
<dbReference type="Pfam" id="PF03186">
    <property type="entry name" value="CobD_Cbib"/>
    <property type="match status" value="1"/>
</dbReference>
<keyword evidence="7 9" id="KW-1133">Transmembrane helix</keyword>
<evidence type="ECO:0000256" key="6">
    <source>
        <dbReference type="ARBA" id="ARBA00022692"/>
    </source>
</evidence>
<evidence type="ECO:0000256" key="1">
    <source>
        <dbReference type="ARBA" id="ARBA00004651"/>
    </source>
</evidence>
<dbReference type="PANTHER" id="PTHR34308:SF1">
    <property type="entry name" value="COBALAMIN BIOSYNTHESIS PROTEIN CBIB"/>
    <property type="match status" value="1"/>
</dbReference>
<evidence type="ECO:0000256" key="4">
    <source>
        <dbReference type="ARBA" id="ARBA00022475"/>
    </source>
</evidence>
<dbReference type="RefSeq" id="WP_184938579.1">
    <property type="nucleotide sequence ID" value="NZ_JACHJV010000001.1"/>
</dbReference>
<dbReference type="GO" id="GO:0005886">
    <property type="term" value="C:plasma membrane"/>
    <property type="evidence" value="ECO:0007669"/>
    <property type="project" value="UniProtKB-SubCell"/>
</dbReference>